<gene>
    <name evidence="3" type="ORF">QUF54_02395</name>
</gene>
<feature type="chain" id="PRO_5046272769" evidence="1">
    <location>
        <begin position="23"/>
        <end position="871"/>
    </location>
</feature>
<reference evidence="3" key="1">
    <citation type="submission" date="2023-06" db="EMBL/GenBank/DDBJ databases">
        <title>Uncultivated large filamentous bacteria from sulfidic sediments reveal new species and different genomic features in energy metabolism and defense.</title>
        <authorList>
            <person name="Fonseca A."/>
        </authorList>
    </citation>
    <scope>NUCLEOTIDE SEQUENCE</scope>
    <source>
        <strain evidence="3">HSG4</strain>
    </source>
</reference>
<evidence type="ECO:0000256" key="1">
    <source>
        <dbReference type="SAM" id="SignalP"/>
    </source>
</evidence>
<dbReference type="Proteomes" id="UP001171945">
    <property type="component" value="Unassembled WGS sequence"/>
</dbReference>
<dbReference type="Pfam" id="PF00395">
    <property type="entry name" value="SLH"/>
    <property type="match status" value="2"/>
</dbReference>
<feature type="domain" description="SLH" evidence="2">
    <location>
        <begin position="213"/>
        <end position="276"/>
    </location>
</feature>
<feature type="domain" description="SLH" evidence="2">
    <location>
        <begin position="346"/>
        <end position="411"/>
    </location>
</feature>
<keyword evidence="4" id="KW-1185">Reference proteome</keyword>
<dbReference type="EMBL" id="JAUCGM010000080">
    <property type="protein sequence ID" value="MDM8562183.1"/>
    <property type="molecule type" value="Genomic_DNA"/>
</dbReference>
<evidence type="ECO:0000313" key="3">
    <source>
        <dbReference type="EMBL" id="MDM8562183.1"/>
    </source>
</evidence>
<sequence>MKHNIKMVFMLCMIIIANPVSALICLGHDYEQQMPLTNVVLPTAQLNPIAAAFKEGTAVLLSADATVDSNGWPFFYWCAEQGSFLKYSASPDYRQIYYVPPAVNADTQVKLWVKVGDTLGYIDTDVTTITIQDELATLSMPEKATGELQITLDDTISQSGVQVQVDNQAVEVTWSDNIAIFNLYQSLDTNFEDFNQSVKIKILDANSEEIYLGCFPFKDVCLERWYTRPIMKLWKEDIIQGYGNGIFGPNNFALRAELVAAVVRALEQANTSATLTNPPFADVKIDDLFATNVQYAKDIGLIQGCDTDKNLFCPADPINRAVAATVIAKGLLKNELAAIENGQTPLWTFDDVQNSNDWFYNFVYALQLGHATHGYPPDGKLFKPGQEMNRAEMAKMICIAKFGPIECSEMGDTDRPVVLSVMPLTATLDELTVFTVEGFNLPAETAFWIGECENVTPIAGGTTEKRQFECTPSWTAGEKEGVVKDKSGGTELVKFTVNVQEPAVMPVVTSVSPTTVTLNQLTTFTVNGSNLPDSTAFWIGECADVTPLNGGTPEQRQFQCTPSWTTGVKEGIVKKESGGTALFNFTVTVQEGSSACTTPSVTSVSPLTATLDQSQVFTVNGSCLPDSTAFWIGECADVTPLSGGTPEQRQFQCTPSWTTGSKAGVVKDKSGGTELYNFNVNVQSVPTPDPVPTPEPGCTPSVNSVEPLTVTIDESVTFTAYGNCLPETTAFWIGECEDMTALGGSETERRFRCTPSWTVGSKEAHIKDKSGGDFLKSPFTVNVEWGTPVVNSVSPSSANLNEPTDFVVKGKSLTNEIAFWIGECEGMEVRNRNAEEQIFRCTPSWTTGTKDGVVKDRSGGTELKSFTVDVY</sequence>
<dbReference type="PROSITE" id="PS51272">
    <property type="entry name" value="SLH"/>
    <property type="match status" value="3"/>
</dbReference>
<keyword evidence="1" id="KW-0732">Signal</keyword>
<evidence type="ECO:0000259" key="2">
    <source>
        <dbReference type="PROSITE" id="PS51272"/>
    </source>
</evidence>
<feature type="domain" description="SLH" evidence="2">
    <location>
        <begin position="277"/>
        <end position="341"/>
    </location>
</feature>
<feature type="signal peptide" evidence="1">
    <location>
        <begin position="1"/>
        <end position="22"/>
    </location>
</feature>
<protein>
    <submittedName>
        <fullName evidence="3">S-layer homology domain-containing protein</fullName>
    </submittedName>
</protein>
<dbReference type="InterPro" id="IPR001119">
    <property type="entry name" value="SLH_dom"/>
</dbReference>
<organism evidence="3 4">
    <name type="scientific">Candidatus Marithioploca araucensis</name>
    <dbReference type="NCBI Taxonomy" id="70273"/>
    <lineage>
        <taxon>Bacteria</taxon>
        <taxon>Pseudomonadati</taxon>
        <taxon>Pseudomonadota</taxon>
        <taxon>Gammaproteobacteria</taxon>
        <taxon>Thiotrichales</taxon>
        <taxon>Thiotrichaceae</taxon>
        <taxon>Candidatus Marithioploca</taxon>
    </lineage>
</organism>
<name>A0ABT7VSK6_9GAMM</name>
<evidence type="ECO:0000313" key="4">
    <source>
        <dbReference type="Proteomes" id="UP001171945"/>
    </source>
</evidence>
<comment type="caution">
    <text evidence="3">The sequence shown here is derived from an EMBL/GenBank/DDBJ whole genome shotgun (WGS) entry which is preliminary data.</text>
</comment>
<proteinExistence type="predicted"/>
<accession>A0ABT7VSK6</accession>